<evidence type="ECO:0000313" key="1">
    <source>
        <dbReference type="EMBL" id="KAG8535539.1"/>
    </source>
</evidence>
<evidence type="ECO:0000313" key="2">
    <source>
        <dbReference type="Proteomes" id="UP000824782"/>
    </source>
</evidence>
<organism evidence="1 2">
    <name type="scientific">Engystomops pustulosus</name>
    <name type="common">Tungara frog</name>
    <name type="synonym">Physalaemus pustulosus</name>
    <dbReference type="NCBI Taxonomy" id="76066"/>
    <lineage>
        <taxon>Eukaryota</taxon>
        <taxon>Metazoa</taxon>
        <taxon>Chordata</taxon>
        <taxon>Craniata</taxon>
        <taxon>Vertebrata</taxon>
        <taxon>Euteleostomi</taxon>
        <taxon>Amphibia</taxon>
        <taxon>Batrachia</taxon>
        <taxon>Anura</taxon>
        <taxon>Neobatrachia</taxon>
        <taxon>Hyloidea</taxon>
        <taxon>Leptodactylidae</taxon>
        <taxon>Leiuperinae</taxon>
        <taxon>Engystomops</taxon>
    </lineage>
</organism>
<comment type="caution">
    <text evidence="1">The sequence shown here is derived from an EMBL/GenBank/DDBJ whole genome shotgun (WGS) entry which is preliminary data.</text>
</comment>
<reference evidence="1" key="1">
    <citation type="thesis" date="2020" institute="ProQuest LLC" country="789 East Eisenhower Parkway, Ann Arbor, MI, USA">
        <title>Comparative Genomics and Chromosome Evolution.</title>
        <authorList>
            <person name="Mudd A.B."/>
        </authorList>
    </citation>
    <scope>NUCLEOTIDE SEQUENCE</scope>
    <source>
        <strain evidence="1">237g6f4</strain>
        <tissue evidence="1">Blood</tissue>
    </source>
</reference>
<accession>A0AAV6YDC6</accession>
<sequence length="80" mass="9262">MTSNIRALLNLELSPLTFQLITLSEDILAEGKGVWGRRHEQPSIQPFIPQRHRQTDNSEHNKYNRTELTIPRIQTPCLTP</sequence>
<dbReference type="Proteomes" id="UP000824782">
    <property type="component" value="Unassembled WGS sequence"/>
</dbReference>
<dbReference type="EMBL" id="WNYA01064066">
    <property type="protein sequence ID" value="KAG8535539.1"/>
    <property type="molecule type" value="Genomic_DNA"/>
</dbReference>
<proteinExistence type="predicted"/>
<name>A0AAV6YDC6_ENGPU</name>
<protein>
    <submittedName>
        <fullName evidence="1">Uncharacterized protein</fullName>
    </submittedName>
</protein>
<dbReference type="AlphaFoldDB" id="A0AAV6YDC6"/>
<gene>
    <name evidence="1" type="ORF">GDO81_028322</name>
</gene>
<keyword evidence="2" id="KW-1185">Reference proteome</keyword>